<keyword evidence="2" id="KW-1185">Reference proteome</keyword>
<dbReference type="EMBL" id="JABFAA010000002">
    <property type="protein sequence ID" value="MBA0676457.1"/>
    <property type="molecule type" value="Genomic_DNA"/>
</dbReference>
<dbReference type="InterPro" id="IPR051979">
    <property type="entry name" value="B-box_zinc_finger"/>
</dbReference>
<reference evidence="1 2" key="1">
    <citation type="journal article" date="2019" name="Genome Biol. Evol.">
        <title>Insights into the evolution of the New World diploid cottons (Gossypium, subgenus Houzingenia) based on genome sequencing.</title>
        <authorList>
            <person name="Grover C.E."/>
            <person name="Arick M.A. 2nd"/>
            <person name="Thrash A."/>
            <person name="Conover J.L."/>
            <person name="Sanders W.S."/>
            <person name="Peterson D.G."/>
            <person name="Frelichowski J.E."/>
            <person name="Scheffler J.A."/>
            <person name="Scheffler B.E."/>
            <person name="Wendel J.F."/>
        </authorList>
    </citation>
    <scope>NUCLEOTIDE SEQUENCE [LARGE SCALE GENOMIC DNA]</scope>
    <source>
        <strain evidence="1">185</strain>
        <tissue evidence="1">Leaf</tissue>
    </source>
</reference>
<gene>
    <name evidence="1" type="ORF">Goari_017933</name>
</gene>
<name>A0A7J8WN57_GOSAI</name>
<protein>
    <submittedName>
        <fullName evidence="1">Uncharacterized protein</fullName>
    </submittedName>
</protein>
<dbReference type="PANTHER" id="PTHR31832:SF52">
    <property type="entry name" value="B-BOX ZINC FINGER PROTEIN 21"/>
    <property type="match status" value="1"/>
</dbReference>
<sequence>AALCHSYDHLVHHANNLASKHPRFSLLHPSSSKQAALCDICQGNPLRDCDVPIHSANQHAQKHNRFLLTGVKLCETSSFYTSYSASLSNGGDSVAAEFKSQPWVKNLAHFNSPSLAMEINKSNGDKVLGSEGVSSSMSSISEHLIETRPSWHVEDFHYSSSPPSAFTKDIMGMTTDKRWSESDDALTVPQISPPFRDIKSGENIEVKTTSSFNQQSSEHLIRLFGIETDRHCRKAGFRRKNVKARPAGRAFCTDGRVEANMKVPISSRDAVTGSSITEGPSDGRYA</sequence>
<evidence type="ECO:0000313" key="1">
    <source>
        <dbReference type="EMBL" id="MBA0676457.1"/>
    </source>
</evidence>
<proteinExistence type="predicted"/>
<feature type="non-terminal residue" evidence="1">
    <location>
        <position position="1"/>
    </location>
</feature>
<accession>A0A7J8WN57</accession>
<dbReference type="GO" id="GO:0009640">
    <property type="term" value="P:photomorphogenesis"/>
    <property type="evidence" value="ECO:0007669"/>
    <property type="project" value="TreeGrafter"/>
</dbReference>
<dbReference type="GO" id="GO:0005634">
    <property type="term" value="C:nucleus"/>
    <property type="evidence" value="ECO:0007669"/>
    <property type="project" value="TreeGrafter"/>
</dbReference>
<organism evidence="1 2">
    <name type="scientific">Gossypium aridum</name>
    <name type="common">American cotton</name>
    <name type="synonym">Erioxylum aridum</name>
    <dbReference type="NCBI Taxonomy" id="34290"/>
    <lineage>
        <taxon>Eukaryota</taxon>
        <taxon>Viridiplantae</taxon>
        <taxon>Streptophyta</taxon>
        <taxon>Embryophyta</taxon>
        <taxon>Tracheophyta</taxon>
        <taxon>Spermatophyta</taxon>
        <taxon>Magnoliopsida</taxon>
        <taxon>eudicotyledons</taxon>
        <taxon>Gunneridae</taxon>
        <taxon>Pentapetalae</taxon>
        <taxon>rosids</taxon>
        <taxon>malvids</taxon>
        <taxon>Malvales</taxon>
        <taxon>Malvaceae</taxon>
        <taxon>Malvoideae</taxon>
        <taxon>Gossypium</taxon>
    </lineage>
</organism>
<evidence type="ECO:0000313" key="2">
    <source>
        <dbReference type="Proteomes" id="UP000593577"/>
    </source>
</evidence>
<dbReference type="GO" id="GO:0006355">
    <property type="term" value="P:regulation of DNA-templated transcription"/>
    <property type="evidence" value="ECO:0007669"/>
    <property type="project" value="TreeGrafter"/>
</dbReference>
<dbReference type="AlphaFoldDB" id="A0A7J8WN57"/>
<feature type="non-terminal residue" evidence="1">
    <location>
        <position position="286"/>
    </location>
</feature>
<dbReference type="Proteomes" id="UP000593577">
    <property type="component" value="Unassembled WGS sequence"/>
</dbReference>
<comment type="caution">
    <text evidence="1">The sequence shown here is derived from an EMBL/GenBank/DDBJ whole genome shotgun (WGS) entry which is preliminary data.</text>
</comment>
<dbReference type="PANTHER" id="PTHR31832">
    <property type="entry name" value="B-BOX ZINC FINGER PROTEIN 22"/>
    <property type="match status" value="1"/>
</dbReference>